<dbReference type="Proteomes" id="UP000238274">
    <property type="component" value="Unassembled WGS sequence"/>
</dbReference>
<evidence type="ECO:0000313" key="2">
    <source>
        <dbReference type="EMBL" id="POW16415.1"/>
    </source>
</evidence>
<sequence>MFPNLQELTEIHETGMLNSCIEELESVEYFQSNQALQADQRFLEHVRKTSPTWVSQSDALQIALKLLPFVDFLVVKNGADGLVLVATNSSSSSRHLFPRPQQKPHGDGQHPWLYNQSQT</sequence>
<evidence type="ECO:0000256" key="1">
    <source>
        <dbReference type="SAM" id="MobiDB-lite"/>
    </source>
</evidence>
<dbReference type="VEuPathDB" id="FungiDB:PSHT_06725"/>
<comment type="caution">
    <text evidence="2">The sequence shown here is derived from an EMBL/GenBank/DDBJ whole genome shotgun (WGS) entry which is preliminary data.</text>
</comment>
<proteinExistence type="predicted"/>
<dbReference type="AlphaFoldDB" id="A0A2S4W3Q2"/>
<dbReference type="VEuPathDB" id="FungiDB:PSTT_04588"/>
<gene>
    <name evidence="2" type="ORF">PSHT_06725</name>
</gene>
<organism evidence="2 3">
    <name type="scientific">Puccinia striiformis</name>
    <dbReference type="NCBI Taxonomy" id="27350"/>
    <lineage>
        <taxon>Eukaryota</taxon>
        <taxon>Fungi</taxon>
        <taxon>Dikarya</taxon>
        <taxon>Basidiomycota</taxon>
        <taxon>Pucciniomycotina</taxon>
        <taxon>Pucciniomycetes</taxon>
        <taxon>Pucciniales</taxon>
        <taxon>Pucciniaceae</taxon>
        <taxon>Puccinia</taxon>
    </lineage>
</organism>
<name>A0A2S4W3Q2_9BASI</name>
<evidence type="ECO:0000313" key="3">
    <source>
        <dbReference type="Proteomes" id="UP000238274"/>
    </source>
</evidence>
<reference evidence="2 3" key="1">
    <citation type="submission" date="2017-12" db="EMBL/GenBank/DDBJ databases">
        <title>Gene loss provides genomic basis for host adaptation in cereal stripe rust fungi.</title>
        <authorList>
            <person name="Xia C."/>
        </authorList>
    </citation>
    <scope>NUCLEOTIDE SEQUENCE [LARGE SCALE GENOMIC DNA]</scope>
    <source>
        <strain evidence="2 3">93TX-2</strain>
    </source>
</reference>
<accession>A0A2S4W3Q2</accession>
<dbReference type="EMBL" id="PKSM01000080">
    <property type="protein sequence ID" value="POW16415.1"/>
    <property type="molecule type" value="Genomic_DNA"/>
</dbReference>
<feature type="region of interest" description="Disordered" evidence="1">
    <location>
        <begin position="88"/>
        <end position="119"/>
    </location>
</feature>
<reference evidence="3" key="3">
    <citation type="journal article" date="2018" name="Mol. Plant Microbe Interact.">
        <title>Genome sequence resources for the wheat stripe rust pathogen (Puccinia striiformis f. sp. tritici) and the barley stripe rust pathogen (Puccinia striiformis f. sp. hordei).</title>
        <authorList>
            <person name="Xia C."/>
            <person name="Wang M."/>
            <person name="Yin C."/>
            <person name="Cornejo O.E."/>
            <person name="Hulbert S.H."/>
            <person name="Chen X."/>
        </authorList>
    </citation>
    <scope>NUCLEOTIDE SEQUENCE [LARGE SCALE GENOMIC DNA]</scope>
    <source>
        <strain evidence="3">93TX-2</strain>
    </source>
</reference>
<reference evidence="3" key="2">
    <citation type="journal article" date="2018" name="BMC Genomics">
        <title>Genomic insights into host adaptation between the wheat stripe rust pathogen (Puccinia striiformis f. sp. tritici) and the barley stripe rust pathogen (Puccinia striiformis f. sp. hordei).</title>
        <authorList>
            <person name="Xia C."/>
            <person name="Wang M."/>
            <person name="Yin C."/>
            <person name="Cornejo O.E."/>
            <person name="Hulbert S.H."/>
            <person name="Chen X."/>
        </authorList>
    </citation>
    <scope>NUCLEOTIDE SEQUENCE [LARGE SCALE GENOMIC DNA]</scope>
    <source>
        <strain evidence="3">93TX-2</strain>
    </source>
</reference>
<protein>
    <submittedName>
        <fullName evidence="2">Uncharacterized protein</fullName>
    </submittedName>
</protein>
<dbReference type="OrthoDB" id="198885at2759"/>
<keyword evidence="3" id="KW-1185">Reference proteome</keyword>